<protein>
    <recommendedName>
        <fullName evidence="5">siroheme decarboxylase</fullName>
        <ecNumber evidence="5">4.1.1.111</ecNumber>
    </recommendedName>
</protein>
<evidence type="ECO:0000256" key="5">
    <source>
        <dbReference type="ARBA" id="ARBA00023471"/>
    </source>
</evidence>
<dbReference type="Proteomes" id="UP001212189">
    <property type="component" value="Chromosome"/>
</dbReference>
<reference evidence="10 11" key="1">
    <citation type="submission" date="2022-12" db="EMBL/GenBank/DDBJ databases">
        <title>Coexistence and Characterization of a Novel Tigecycline Resistance gene tet(X) variant and blaNDM-1 in a Pseudomonas caeni Isolate of Chicken Origin.</title>
        <authorList>
            <person name="Lu X."/>
            <person name="Zhang L."/>
            <person name="Li R."/>
            <person name="Wang Z."/>
        </authorList>
    </citation>
    <scope>NUCLEOTIDE SEQUENCE [LARGE SCALE GENOMIC DNA]</scope>
    <source>
        <strain evidence="10 11">CE14</strain>
    </source>
</reference>
<dbReference type="PANTHER" id="PTHR43413">
    <property type="entry name" value="TRANSCRIPTIONAL REGULATOR, ASNC FAMILY"/>
    <property type="match status" value="1"/>
</dbReference>
<organism evidence="10 11">
    <name type="scientific">Denitrificimonas caeni</name>
    <dbReference type="NCBI Taxonomy" id="521720"/>
    <lineage>
        <taxon>Bacteria</taxon>
        <taxon>Pseudomonadati</taxon>
        <taxon>Pseudomonadota</taxon>
        <taxon>Gammaproteobacteria</taxon>
        <taxon>Pseudomonadales</taxon>
        <taxon>Pseudomonadaceae</taxon>
        <taxon>Denitrificimonas</taxon>
    </lineage>
</organism>
<dbReference type="GO" id="GO:0016829">
    <property type="term" value="F:lyase activity"/>
    <property type="evidence" value="ECO:0007669"/>
    <property type="project" value="UniProtKB-KW"/>
</dbReference>
<evidence type="ECO:0000256" key="6">
    <source>
        <dbReference type="ARBA" id="ARBA00045291"/>
    </source>
</evidence>
<comment type="pathway">
    <text evidence="2">Porphyrin-containing compound metabolism.</text>
</comment>
<gene>
    <name evidence="10" type="ORF">O6P33_06755</name>
</gene>
<keyword evidence="1" id="KW-0456">Lyase</keyword>
<dbReference type="KEGG" id="dce:O6P33_06755"/>
<evidence type="ECO:0000313" key="11">
    <source>
        <dbReference type="Proteomes" id="UP001212189"/>
    </source>
</evidence>
<dbReference type="InterPro" id="IPR040523">
    <property type="entry name" value="AsnC_trans_reg2"/>
</dbReference>
<dbReference type="EMBL" id="CP114976">
    <property type="protein sequence ID" value="WBE26509.1"/>
    <property type="molecule type" value="Genomic_DNA"/>
</dbReference>
<dbReference type="Gene3D" id="3.30.70.3460">
    <property type="match status" value="1"/>
</dbReference>
<dbReference type="AlphaFoldDB" id="A0AAE9VRP9"/>
<evidence type="ECO:0000256" key="3">
    <source>
        <dbReference type="ARBA" id="ARBA00023457"/>
    </source>
</evidence>
<comment type="subunit">
    <text evidence="4">Probably forms a complex composed of NirD, NirL, NirG and NirH. All proteins are required for the total conversion of siroheme to didecarboxysiroheme.</text>
</comment>
<proteinExistence type="inferred from homology"/>
<evidence type="ECO:0000256" key="4">
    <source>
        <dbReference type="ARBA" id="ARBA00023465"/>
    </source>
</evidence>
<comment type="catalytic activity">
    <reaction evidence="7">
        <text>siroheme + 2 H(+) = 12,18-didecarboxysiroheme + 2 CO2</text>
        <dbReference type="Rhea" id="RHEA:19093"/>
        <dbReference type="ChEBI" id="CHEBI:15378"/>
        <dbReference type="ChEBI" id="CHEBI:16526"/>
        <dbReference type="ChEBI" id="CHEBI:60052"/>
        <dbReference type="ChEBI" id="CHEBI:140497"/>
        <dbReference type="EC" id="4.1.1.111"/>
    </reaction>
</comment>
<sequence length="165" mass="18786">MSDGLTLEQQQQLRRLLEHGLPLASRPYQVLAEQINSTEQAVLQHVQDLNAQGLFRRFGIVVKHRALGINANVMLVMDIEDERVHQVGAALGEAPGVNLCYRRPRRPGWPYNLFCMVHGRDRQAVEAHVAELLEQHNLLQRPHHLLFSTRAFKQRGARYSQVGAT</sequence>
<evidence type="ECO:0000259" key="8">
    <source>
        <dbReference type="Pfam" id="PF17805"/>
    </source>
</evidence>
<keyword evidence="11" id="KW-1185">Reference proteome</keyword>
<comment type="function">
    <text evidence="6">Involved in heme d1 biosynthesis. Catalyzes the decarboxylation of siroheme into didecarboxysiroheme.</text>
</comment>
<accession>A0AAE9VRP9</accession>
<evidence type="ECO:0000256" key="2">
    <source>
        <dbReference type="ARBA" id="ARBA00023444"/>
    </source>
</evidence>
<dbReference type="InterPro" id="IPR053953">
    <property type="entry name" value="NirdL-like_HTH"/>
</dbReference>
<name>A0AAE9VRP9_9GAMM</name>
<comment type="similarity">
    <text evidence="3">Belongs to the Ahb/Nir family.</text>
</comment>
<evidence type="ECO:0000256" key="7">
    <source>
        <dbReference type="ARBA" id="ARBA00048470"/>
    </source>
</evidence>
<dbReference type="Pfam" id="PF17805">
    <property type="entry name" value="AsnC_trans_reg2"/>
    <property type="match status" value="1"/>
</dbReference>
<dbReference type="RefSeq" id="WP_269819431.1">
    <property type="nucleotide sequence ID" value="NZ_CP114976.1"/>
</dbReference>
<dbReference type="EC" id="4.1.1.111" evidence="5"/>
<dbReference type="Pfam" id="PF22451">
    <property type="entry name" value="NirdL-like_HTH"/>
    <property type="match status" value="1"/>
</dbReference>
<evidence type="ECO:0000256" key="1">
    <source>
        <dbReference type="ARBA" id="ARBA00023239"/>
    </source>
</evidence>
<evidence type="ECO:0000313" key="10">
    <source>
        <dbReference type="EMBL" id="WBE26509.1"/>
    </source>
</evidence>
<dbReference type="InterPro" id="IPR050684">
    <property type="entry name" value="HTH-Siroheme_Decarb"/>
</dbReference>
<dbReference type="PANTHER" id="PTHR43413:SF1">
    <property type="entry name" value="SIROHEME DECARBOXYLASE NIRL SUBUNIT"/>
    <property type="match status" value="1"/>
</dbReference>
<feature type="domain" description="Siroheme decarboxylase AsnC-like ligand binding" evidence="8">
    <location>
        <begin position="67"/>
        <end position="153"/>
    </location>
</feature>
<feature type="domain" description="Siroheme decarboxylase NirL-like HTH" evidence="9">
    <location>
        <begin position="15"/>
        <end position="56"/>
    </location>
</feature>
<evidence type="ECO:0000259" key="9">
    <source>
        <dbReference type="Pfam" id="PF22451"/>
    </source>
</evidence>